<dbReference type="InterPro" id="IPR036102">
    <property type="entry name" value="OsmC/Ohrsf"/>
</dbReference>
<dbReference type="InterPro" id="IPR052707">
    <property type="entry name" value="OsmC_Ohr_Peroxiredoxin"/>
</dbReference>
<protein>
    <submittedName>
        <fullName evidence="1">Peroxiredoxin</fullName>
    </submittedName>
</protein>
<keyword evidence="2" id="KW-1185">Reference proteome</keyword>
<proteinExistence type="predicted"/>
<gene>
    <name evidence="1" type="ORF">METEAL_00950</name>
</gene>
<reference evidence="2" key="1">
    <citation type="journal article" date="2023" name="Int. J. Syst. Evol. Microbiol.">
        <title>Mesoterricola silvestris gen. nov., sp. nov., Mesoterricola sediminis sp. nov., Geothrix oryzae sp. nov., Geothrix edaphica sp. nov., Geothrix rubra sp. nov., and Geothrix limicola sp. nov., six novel members of Acidobacteriota isolated from soils.</title>
        <authorList>
            <person name="Itoh H."/>
            <person name="Sugisawa Y."/>
            <person name="Mise K."/>
            <person name="Xu Z."/>
            <person name="Kuniyasu M."/>
            <person name="Ushijima N."/>
            <person name="Kawano K."/>
            <person name="Kobayashi E."/>
            <person name="Shiratori Y."/>
            <person name="Masuda Y."/>
            <person name="Senoo K."/>
        </authorList>
    </citation>
    <scope>NUCLEOTIDE SEQUENCE [LARGE SCALE GENOMIC DNA]</scope>
    <source>
        <strain evidence="2">W79</strain>
    </source>
</reference>
<dbReference type="AlphaFoldDB" id="A0AA48GSG8"/>
<dbReference type="Pfam" id="PF02566">
    <property type="entry name" value="OsmC"/>
    <property type="match status" value="1"/>
</dbReference>
<dbReference type="KEGG" id="msil:METEAL_00950"/>
<dbReference type="RefSeq" id="WP_316413820.1">
    <property type="nucleotide sequence ID" value="NZ_AP027080.1"/>
</dbReference>
<dbReference type="SUPFAM" id="SSF82784">
    <property type="entry name" value="OsmC-like"/>
    <property type="match status" value="1"/>
</dbReference>
<accession>A0AA48GSG8</accession>
<dbReference type="PANTHER" id="PTHR42830:SF2">
    <property type="entry name" value="OSMC_OHR FAMILY PROTEIN"/>
    <property type="match status" value="1"/>
</dbReference>
<dbReference type="PANTHER" id="PTHR42830">
    <property type="entry name" value="OSMOTICALLY INDUCIBLE FAMILY PROTEIN"/>
    <property type="match status" value="1"/>
</dbReference>
<dbReference type="Proteomes" id="UP001238179">
    <property type="component" value="Chromosome"/>
</dbReference>
<dbReference type="InterPro" id="IPR003718">
    <property type="entry name" value="OsmC/Ohr_fam"/>
</dbReference>
<sequence>MSEKFPVTVSWKGTTSDATYTRSSLLAKPGAPAPIPASSSVANGGEASRWNPEDLLAAAMAQCHMLTFLALATKVRLEVVAYEGAAEAAMETVDRITKVAAIALRPTITVAPGTSHDKVREMFEKAHKYCVIANSFNGEVTLEPSVVDA</sequence>
<dbReference type="InterPro" id="IPR015946">
    <property type="entry name" value="KH_dom-like_a/b"/>
</dbReference>
<dbReference type="EMBL" id="AP027080">
    <property type="protein sequence ID" value="BDU70921.1"/>
    <property type="molecule type" value="Genomic_DNA"/>
</dbReference>
<evidence type="ECO:0000313" key="2">
    <source>
        <dbReference type="Proteomes" id="UP001238179"/>
    </source>
</evidence>
<organism evidence="1 2">
    <name type="scientific">Mesoterricola silvestris</name>
    <dbReference type="NCBI Taxonomy" id="2927979"/>
    <lineage>
        <taxon>Bacteria</taxon>
        <taxon>Pseudomonadati</taxon>
        <taxon>Acidobacteriota</taxon>
        <taxon>Holophagae</taxon>
        <taxon>Holophagales</taxon>
        <taxon>Holophagaceae</taxon>
        <taxon>Mesoterricola</taxon>
    </lineage>
</organism>
<name>A0AA48GSG8_9BACT</name>
<evidence type="ECO:0000313" key="1">
    <source>
        <dbReference type="EMBL" id="BDU70921.1"/>
    </source>
</evidence>
<dbReference type="Gene3D" id="3.30.300.20">
    <property type="match status" value="1"/>
</dbReference>